<dbReference type="PANTHER" id="PTHR34538:SF4">
    <property type="entry name" value="EXPRESSED PROTEIN"/>
    <property type="match status" value="1"/>
</dbReference>
<name>A0A371EY11_MUCPR</name>
<proteinExistence type="predicted"/>
<sequence length="108" mass="12781">MSVKIELLTTMKVSRVYSFQRNQFMKFHRKTRVTSSVTLGNVPRRAQLGCFPPSCFMRHVFCKLKNRLKQALVWQRTSPQFSYDFRSYSLNFDDGLSNDHIPPRRFGN</sequence>
<comment type="caution">
    <text evidence="1">The sequence shown here is derived from an EMBL/GenBank/DDBJ whole genome shotgun (WGS) entry which is preliminary data.</text>
</comment>
<feature type="non-terminal residue" evidence="1">
    <location>
        <position position="1"/>
    </location>
</feature>
<protein>
    <submittedName>
        <fullName evidence="1">Uncharacterized protein</fullName>
    </submittedName>
</protein>
<accession>A0A371EY11</accession>
<dbReference type="EMBL" id="QJKJ01011526">
    <property type="protein sequence ID" value="RDX70928.1"/>
    <property type="molecule type" value="Genomic_DNA"/>
</dbReference>
<organism evidence="1 2">
    <name type="scientific">Mucuna pruriens</name>
    <name type="common">Velvet bean</name>
    <name type="synonym">Dolichos pruriens</name>
    <dbReference type="NCBI Taxonomy" id="157652"/>
    <lineage>
        <taxon>Eukaryota</taxon>
        <taxon>Viridiplantae</taxon>
        <taxon>Streptophyta</taxon>
        <taxon>Embryophyta</taxon>
        <taxon>Tracheophyta</taxon>
        <taxon>Spermatophyta</taxon>
        <taxon>Magnoliopsida</taxon>
        <taxon>eudicotyledons</taxon>
        <taxon>Gunneridae</taxon>
        <taxon>Pentapetalae</taxon>
        <taxon>rosids</taxon>
        <taxon>fabids</taxon>
        <taxon>Fabales</taxon>
        <taxon>Fabaceae</taxon>
        <taxon>Papilionoideae</taxon>
        <taxon>50 kb inversion clade</taxon>
        <taxon>NPAAA clade</taxon>
        <taxon>indigoferoid/millettioid clade</taxon>
        <taxon>Phaseoleae</taxon>
        <taxon>Mucuna</taxon>
    </lineage>
</organism>
<evidence type="ECO:0000313" key="1">
    <source>
        <dbReference type="EMBL" id="RDX70928.1"/>
    </source>
</evidence>
<gene>
    <name evidence="1" type="ORF">CR513_49778</name>
</gene>
<dbReference type="OrthoDB" id="984078at2759"/>
<keyword evidence="2" id="KW-1185">Reference proteome</keyword>
<reference evidence="1" key="1">
    <citation type="submission" date="2018-05" db="EMBL/GenBank/DDBJ databases">
        <title>Draft genome of Mucuna pruriens seed.</title>
        <authorList>
            <person name="Nnadi N.E."/>
            <person name="Vos R."/>
            <person name="Hasami M.H."/>
            <person name="Devisetty U.K."/>
            <person name="Aguiy J.C."/>
        </authorList>
    </citation>
    <scope>NUCLEOTIDE SEQUENCE [LARGE SCALE GENOMIC DNA]</scope>
    <source>
        <strain evidence="1">JCA_2017</strain>
    </source>
</reference>
<dbReference type="AlphaFoldDB" id="A0A371EY11"/>
<dbReference type="Proteomes" id="UP000257109">
    <property type="component" value="Unassembled WGS sequence"/>
</dbReference>
<evidence type="ECO:0000313" key="2">
    <source>
        <dbReference type="Proteomes" id="UP000257109"/>
    </source>
</evidence>
<dbReference type="PANTHER" id="PTHR34538">
    <property type="entry name" value="EXPRESSED PROTEIN"/>
    <property type="match status" value="1"/>
</dbReference>